<protein>
    <submittedName>
        <fullName evidence="1">Uncharacterized protein</fullName>
    </submittedName>
</protein>
<name>A0A0P0A204_9RHOB</name>
<dbReference type="EMBL" id="CP012023">
    <property type="protein sequence ID" value="ALI56832.1"/>
    <property type="molecule type" value="Genomic_DNA"/>
</dbReference>
<proteinExistence type="predicted"/>
<dbReference type="AlphaFoldDB" id="A0A0P0A204"/>
<accession>A0A0P0A204</accession>
<dbReference type="Proteomes" id="UP000064920">
    <property type="component" value="Chromosome"/>
</dbReference>
<gene>
    <name evidence="1" type="ORF">IMCC12053_2885</name>
</gene>
<reference evidence="1 2" key="1">
    <citation type="submission" date="2015-05" db="EMBL/GenBank/DDBJ databases">
        <authorList>
            <person name="Wang D.B."/>
            <person name="Wang M."/>
        </authorList>
    </citation>
    <scope>NUCLEOTIDE SEQUENCE [LARGE SCALE GENOMIC DNA]</scope>
    <source>
        <strain evidence="1 2">IMCC 12053</strain>
    </source>
</reference>
<dbReference type="KEGG" id="cmar:IMCC12053_2885"/>
<evidence type="ECO:0000313" key="1">
    <source>
        <dbReference type="EMBL" id="ALI56832.1"/>
    </source>
</evidence>
<organism evidence="1 2">
    <name type="scientific">Celeribacter marinus</name>
    <dbReference type="NCBI Taxonomy" id="1397108"/>
    <lineage>
        <taxon>Bacteria</taxon>
        <taxon>Pseudomonadati</taxon>
        <taxon>Pseudomonadota</taxon>
        <taxon>Alphaproteobacteria</taxon>
        <taxon>Rhodobacterales</taxon>
        <taxon>Roseobacteraceae</taxon>
        <taxon>Celeribacter</taxon>
    </lineage>
</organism>
<sequence>MLVIGQPLQLVRLADRVRYGKAAYRWFVEIWKETSGLFLKSA</sequence>
<keyword evidence="2" id="KW-1185">Reference proteome</keyword>
<evidence type="ECO:0000313" key="2">
    <source>
        <dbReference type="Proteomes" id="UP000064920"/>
    </source>
</evidence>